<gene>
    <name evidence="1" type="ORF">CSSPJE1EN2_LOCUS24933</name>
</gene>
<protein>
    <submittedName>
        <fullName evidence="1">Uncharacterized protein</fullName>
    </submittedName>
</protein>
<dbReference type="EMBL" id="CAXHBF010000063">
    <property type="protein sequence ID" value="CAK9855001.1"/>
    <property type="molecule type" value="Genomic_DNA"/>
</dbReference>
<proteinExistence type="predicted"/>
<comment type="caution">
    <text evidence="1">The sequence shown here is derived from an EMBL/GenBank/DDBJ whole genome shotgun (WGS) entry which is preliminary data.</text>
</comment>
<evidence type="ECO:0000313" key="1">
    <source>
        <dbReference type="EMBL" id="CAK9855001.1"/>
    </source>
</evidence>
<evidence type="ECO:0000313" key="2">
    <source>
        <dbReference type="Proteomes" id="UP001497522"/>
    </source>
</evidence>
<organism evidence="1 2">
    <name type="scientific">Sphagnum jensenii</name>
    <dbReference type="NCBI Taxonomy" id="128206"/>
    <lineage>
        <taxon>Eukaryota</taxon>
        <taxon>Viridiplantae</taxon>
        <taxon>Streptophyta</taxon>
        <taxon>Embryophyta</taxon>
        <taxon>Bryophyta</taxon>
        <taxon>Sphagnophytina</taxon>
        <taxon>Sphagnopsida</taxon>
        <taxon>Sphagnales</taxon>
        <taxon>Sphagnaceae</taxon>
        <taxon>Sphagnum</taxon>
    </lineage>
</organism>
<name>A0ABP1A150_9BRYO</name>
<keyword evidence="2" id="KW-1185">Reference proteome</keyword>
<dbReference type="Proteomes" id="UP001497522">
    <property type="component" value="Unassembled WGS sequence"/>
</dbReference>
<reference evidence="1" key="1">
    <citation type="submission" date="2024-03" db="EMBL/GenBank/DDBJ databases">
        <authorList>
            <consortium name="ELIXIR-Norway"/>
            <consortium name="Elixir Norway"/>
        </authorList>
    </citation>
    <scope>NUCLEOTIDE SEQUENCE</scope>
</reference>
<accession>A0ABP1A150</accession>
<sequence>MVSMTVGEEQLQSRNVVTSSISVEDGEWLYANGCCRYYEEEAIHRNFVYAQDVDQSYQPGVWWLLPYAA</sequence>